<organism evidence="2 3">
    <name type="scientific">Flavobacterium supellecticarium</name>
    <dbReference type="NCBI Taxonomy" id="2565924"/>
    <lineage>
        <taxon>Bacteria</taxon>
        <taxon>Pseudomonadati</taxon>
        <taxon>Bacteroidota</taxon>
        <taxon>Flavobacteriia</taxon>
        <taxon>Flavobacteriales</taxon>
        <taxon>Flavobacteriaceae</taxon>
        <taxon>Flavobacterium</taxon>
    </lineage>
</organism>
<name>A0A4S3ZVI7_9FLAO</name>
<dbReference type="Proteomes" id="UP000307507">
    <property type="component" value="Unassembled WGS sequence"/>
</dbReference>
<gene>
    <name evidence="2" type="ORF">E6C50_10800</name>
</gene>
<dbReference type="Gene3D" id="3.40.50.1820">
    <property type="entry name" value="alpha/beta hydrolase"/>
    <property type="match status" value="1"/>
</dbReference>
<dbReference type="EMBL" id="SSNZ01000004">
    <property type="protein sequence ID" value="THF49835.1"/>
    <property type="molecule type" value="Genomic_DNA"/>
</dbReference>
<accession>A0A4S3ZVI7</accession>
<dbReference type="PANTHER" id="PTHR43433">
    <property type="entry name" value="HYDROLASE, ALPHA/BETA FOLD FAMILY PROTEIN"/>
    <property type="match status" value="1"/>
</dbReference>
<dbReference type="GO" id="GO:0046503">
    <property type="term" value="P:glycerolipid catabolic process"/>
    <property type="evidence" value="ECO:0007669"/>
    <property type="project" value="TreeGrafter"/>
</dbReference>
<dbReference type="OrthoDB" id="9780932at2"/>
<comment type="caution">
    <text evidence="2">The sequence shown here is derived from an EMBL/GenBank/DDBJ whole genome shotgun (WGS) entry which is preliminary data.</text>
</comment>
<reference evidence="2 3" key="1">
    <citation type="submission" date="2019-04" db="EMBL/GenBank/DDBJ databases">
        <title>Flavobacterium sp. nov. isolated from construction timber.</title>
        <authorList>
            <person name="Lin S.-Y."/>
            <person name="Chang C.-T."/>
            <person name="Young C.-C."/>
        </authorList>
    </citation>
    <scope>NUCLEOTIDE SEQUENCE [LARGE SCALE GENOMIC DNA]</scope>
    <source>
        <strain evidence="2 3">CC-CTC003</strain>
    </source>
</reference>
<keyword evidence="3" id="KW-1185">Reference proteome</keyword>
<evidence type="ECO:0000259" key="1">
    <source>
        <dbReference type="Pfam" id="PF00561"/>
    </source>
</evidence>
<sequence length="297" mass="32809">MNTISIHNVELCYTVLGENNPESIVLIPGLGSQLIRWDEAFCQLLVQKGFQVIRLDNRDSGASVYKPDSKNDYEGDLEKAFEKVKRVGPPYSLNDMAADVIALLDHLKIDKTHIVGRSMGGIIGQLLGANYPERVRSLTIIMATSLNPNLPPVAPDVMAMMTKPVVDASVDREAYITNALTFAKRIAGSAFSLDEEQERKMIEAELKRSIPGNSVLRQLLAMGSWSYQEAILNKIMVPTQIIHGTEDPIFHPECARDLARSIPDAKLELIEGMGHAIPPECYTNVTGLIVANTKRQK</sequence>
<evidence type="ECO:0000313" key="3">
    <source>
        <dbReference type="Proteomes" id="UP000307507"/>
    </source>
</evidence>
<evidence type="ECO:0000313" key="2">
    <source>
        <dbReference type="EMBL" id="THF49835.1"/>
    </source>
</evidence>
<dbReference type="InterPro" id="IPR000073">
    <property type="entry name" value="AB_hydrolase_1"/>
</dbReference>
<dbReference type="InterPro" id="IPR050471">
    <property type="entry name" value="AB_hydrolase"/>
</dbReference>
<dbReference type="PANTHER" id="PTHR43433:SF5">
    <property type="entry name" value="AB HYDROLASE-1 DOMAIN-CONTAINING PROTEIN"/>
    <property type="match status" value="1"/>
</dbReference>
<dbReference type="AlphaFoldDB" id="A0A4S3ZVI7"/>
<feature type="domain" description="AB hydrolase-1" evidence="1">
    <location>
        <begin position="24"/>
        <end position="277"/>
    </location>
</feature>
<dbReference type="GO" id="GO:0004806">
    <property type="term" value="F:triacylglycerol lipase activity"/>
    <property type="evidence" value="ECO:0007669"/>
    <property type="project" value="TreeGrafter"/>
</dbReference>
<dbReference type="Pfam" id="PF00561">
    <property type="entry name" value="Abhydrolase_1"/>
    <property type="match status" value="1"/>
</dbReference>
<dbReference type="SUPFAM" id="SSF53474">
    <property type="entry name" value="alpha/beta-Hydrolases"/>
    <property type="match status" value="1"/>
</dbReference>
<dbReference type="RefSeq" id="WP_136403244.1">
    <property type="nucleotide sequence ID" value="NZ_SSNZ01000004.1"/>
</dbReference>
<dbReference type="InterPro" id="IPR029058">
    <property type="entry name" value="AB_hydrolase_fold"/>
</dbReference>
<proteinExistence type="predicted"/>
<keyword evidence="2" id="KW-0378">Hydrolase</keyword>
<protein>
    <submittedName>
        <fullName evidence="2">Alpha/beta hydrolase</fullName>
    </submittedName>
</protein>